<accession>A0ABP8C6T9</accession>
<comment type="caution">
    <text evidence="1">The sequence shown here is derived from an EMBL/GenBank/DDBJ whole genome shotgun (WGS) entry which is preliminary data.</text>
</comment>
<dbReference type="EMBL" id="BAABCA010000003">
    <property type="protein sequence ID" value="GAA4234672.1"/>
    <property type="molecule type" value="Genomic_DNA"/>
</dbReference>
<name>A0ABP8C6T9_9FLAO</name>
<gene>
    <name evidence="1" type="ORF">GCM10022291_14660</name>
</gene>
<reference evidence="2" key="1">
    <citation type="journal article" date="2019" name="Int. J. Syst. Evol. Microbiol.">
        <title>The Global Catalogue of Microorganisms (GCM) 10K type strain sequencing project: providing services to taxonomists for standard genome sequencing and annotation.</title>
        <authorList>
            <consortium name="The Broad Institute Genomics Platform"/>
            <consortium name="The Broad Institute Genome Sequencing Center for Infectious Disease"/>
            <person name="Wu L."/>
            <person name="Ma J."/>
        </authorList>
    </citation>
    <scope>NUCLEOTIDE SEQUENCE [LARGE SCALE GENOMIC DNA]</scope>
    <source>
        <strain evidence="2">JCM 17630</strain>
    </source>
</reference>
<organism evidence="1 2">
    <name type="scientific">Postechiella marina</name>
    <dbReference type="NCBI Taxonomy" id="943941"/>
    <lineage>
        <taxon>Bacteria</taxon>
        <taxon>Pseudomonadati</taxon>
        <taxon>Bacteroidota</taxon>
        <taxon>Flavobacteriia</taxon>
        <taxon>Flavobacteriales</taxon>
        <taxon>Flavobacteriaceae</taxon>
        <taxon>Postechiella</taxon>
    </lineage>
</organism>
<sequence>MRKPDFTKNDVLENDFVKLSPQRLEHNRVLLEISKAPIFGPLFLKKEME</sequence>
<keyword evidence="2" id="KW-1185">Reference proteome</keyword>
<dbReference type="Proteomes" id="UP001501496">
    <property type="component" value="Unassembled WGS sequence"/>
</dbReference>
<protein>
    <submittedName>
        <fullName evidence="1">Uncharacterized protein</fullName>
    </submittedName>
</protein>
<evidence type="ECO:0000313" key="2">
    <source>
        <dbReference type="Proteomes" id="UP001501496"/>
    </source>
</evidence>
<proteinExistence type="predicted"/>
<dbReference type="RefSeq" id="WP_344787495.1">
    <property type="nucleotide sequence ID" value="NZ_BAABCA010000003.1"/>
</dbReference>
<evidence type="ECO:0000313" key="1">
    <source>
        <dbReference type="EMBL" id="GAA4234672.1"/>
    </source>
</evidence>